<feature type="region of interest" description="Disordered" evidence="1">
    <location>
        <begin position="103"/>
        <end position="135"/>
    </location>
</feature>
<sequence>MGLANCPECGKLYVENAAGICPECYRKQEDDAEKVVEYLRDVDKATLEEIHQATGVKHKIILRLLHSGRIMGTAISYPCETCGTLIDQGRLCDKCSKNILEQMKPEERKQEQEPQSPTIKTRSRMYGNLEKDHFK</sequence>
<keyword evidence="3" id="KW-1185">Reference proteome</keyword>
<organism evidence="2 3">
    <name type="scientific">Sporomusa acidovorans (strain ATCC 49682 / DSM 3132 / Mol)</name>
    <dbReference type="NCBI Taxonomy" id="1123286"/>
    <lineage>
        <taxon>Bacteria</taxon>
        <taxon>Bacillati</taxon>
        <taxon>Bacillota</taxon>
        <taxon>Negativicutes</taxon>
        <taxon>Selenomonadales</taxon>
        <taxon>Sporomusaceae</taxon>
        <taxon>Sporomusa</taxon>
    </lineage>
</organism>
<dbReference type="Proteomes" id="UP000216052">
    <property type="component" value="Chromosome"/>
</dbReference>
<evidence type="ECO:0000313" key="3">
    <source>
        <dbReference type="Proteomes" id="UP000216052"/>
    </source>
</evidence>
<dbReference type="RefSeq" id="WP_176772689.1">
    <property type="nucleotide sequence ID" value="NZ_CP155571.1"/>
</dbReference>
<protein>
    <recommendedName>
        <fullName evidence="4">Flagellar protein</fullName>
    </recommendedName>
</protein>
<reference evidence="2" key="1">
    <citation type="submission" date="2024-05" db="EMBL/GenBank/DDBJ databases">
        <title>Isolation and characterization of Sporomusa carbonis sp. nov., a carboxydotrophic hydrogenogen in the genus of Sporomusa isolated from a charcoal burning pile.</title>
        <authorList>
            <person name="Boeer T."/>
            <person name="Rosenbaum F."/>
            <person name="Eysell L."/>
            <person name="Mueller V."/>
            <person name="Daniel R."/>
            <person name="Poehlein A."/>
        </authorList>
    </citation>
    <scope>NUCLEOTIDE SEQUENCE [LARGE SCALE GENOMIC DNA]</scope>
    <source>
        <strain evidence="2">DSM 3132</strain>
    </source>
</reference>
<evidence type="ECO:0000256" key="1">
    <source>
        <dbReference type="SAM" id="MobiDB-lite"/>
    </source>
</evidence>
<proteinExistence type="predicted"/>
<dbReference type="EMBL" id="CP155571">
    <property type="protein sequence ID" value="XFO74088.1"/>
    <property type="molecule type" value="Genomic_DNA"/>
</dbReference>
<accession>A0ABZ3J7J0</accession>
<feature type="compositionally biased region" description="Basic and acidic residues" evidence="1">
    <location>
        <begin position="103"/>
        <end position="112"/>
    </location>
</feature>
<name>A0ABZ3J7J0_SPOA4</name>
<evidence type="ECO:0008006" key="4">
    <source>
        <dbReference type="Google" id="ProtNLM"/>
    </source>
</evidence>
<gene>
    <name evidence="2" type="ORF">SPACI_041970</name>
</gene>
<evidence type="ECO:0000313" key="2">
    <source>
        <dbReference type="EMBL" id="XFO74088.1"/>
    </source>
</evidence>